<evidence type="ECO:0000256" key="2">
    <source>
        <dbReference type="SAM" id="SignalP"/>
    </source>
</evidence>
<feature type="region of interest" description="Disordered" evidence="1">
    <location>
        <begin position="32"/>
        <end position="56"/>
    </location>
</feature>
<feature type="compositionally biased region" description="Low complexity" evidence="1">
    <location>
        <begin position="44"/>
        <end position="53"/>
    </location>
</feature>
<dbReference type="Proteomes" id="UP000027471">
    <property type="component" value="Unassembled WGS sequence"/>
</dbReference>
<proteinExistence type="predicted"/>
<dbReference type="Pfam" id="PF11150">
    <property type="entry name" value="DUF2927"/>
    <property type="match status" value="1"/>
</dbReference>
<feature type="chain" id="PRO_5001695327" description="DUF2927 domain-containing protein" evidence="2">
    <location>
        <begin position="25"/>
        <end position="321"/>
    </location>
</feature>
<evidence type="ECO:0000313" key="4">
    <source>
        <dbReference type="Proteomes" id="UP000027471"/>
    </source>
</evidence>
<keyword evidence="4" id="KW-1185">Reference proteome</keyword>
<dbReference type="EMBL" id="AUNB01000018">
    <property type="protein sequence ID" value="KEO60372.1"/>
    <property type="molecule type" value="Genomic_DNA"/>
</dbReference>
<sequence length="321" mass="34931">MTMRRGLNALAGIAGCLAISGCVAFGTSPYAPKTAARPTPPPAGLGAPKAAPRSELSREMQAYYAKITREMEARGQLRTDVAPRDAPFGQRQLVDDFIHVALYDEYTSSGGGFVARQSVSRLRRWEKPVRMELEFGASVPMAERASDRAEVSAYASRLARASTHPVSVVKTGGNFHVLFVNEDERRAIAPRLRALVPGIDDASVDAITDLSLSTYCVVFAFSQGDSAVYSQAVAVIRGEHPPALRTSCIHEELAQGLGLANDYPRARPSIFNDDEEFALLTHHDEMLLKMLYDPRLRPGMTEAEARPIIEKIAAEMLAANS</sequence>
<evidence type="ECO:0000256" key="1">
    <source>
        <dbReference type="SAM" id="MobiDB-lite"/>
    </source>
</evidence>
<dbReference type="AlphaFoldDB" id="A0A074KFN2"/>
<evidence type="ECO:0008006" key="5">
    <source>
        <dbReference type="Google" id="ProtNLM"/>
    </source>
</evidence>
<dbReference type="STRING" id="1353528.DT23_02485"/>
<protein>
    <recommendedName>
        <fullName evidence="5">DUF2927 domain-containing protein</fullName>
    </recommendedName>
</protein>
<comment type="caution">
    <text evidence="3">The sequence shown here is derived from an EMBL/GenBank/DDBJ whole genome shotgun (WGS) entry which is preliminary data.</text>
</comment>
<dbReference type="eggNOG" id="ENOG502Z86E">
    <property type="taxonomic scope" value="Bacteria"/>
</dbReference>
<gene>
    <name evidence="3" type="ORF">DT23_02485</name>
</gene>
<dbReference type="RefSeq" id="WP_240473558.1">
    <property type="nucleotide sequence ID" value="NZ_AUNB01000018.1"/>
</dbReference>
<accession>A0A074KFN2</accession>
<dbReference type="InterPro" id="IPR021323">
    <property type="entry name" value="DUF2927"/>
</dbReference>
<keyword evidence="2" id="KW-0732">Signal</keyword>
<reference evidence="3 4" key="1">
    <citation type="journal article" date="2015" name="Antonie Van Leeuwenhoek">
        <title>Thioclava indica sp. nov., isolated from surface seawater of the Indian Ocean.</title>
        <authorList>
            <person name="Liu Y."/>
            <person name="Lai Q."/>
            <person name="Du J."/>
            <person name="Xu H."/>
            <person name="Jiang L."/>
            <person name="Shao Z."/>
        </authorList>
    </citation>
    <scope>NUCLEOTIDE SEQUENCE [LARGE SCALE GENOMIC DNA]</scope>
    <source>
        <strain evidence="3 4">DT23-4</strain>
    </source>
</reference>
<organism evidence="3 4">
    <name type="scientific">Thioclava indica</name>
    <dbReference type="NCBI Taxonomy" id="1353528"/>
    <lineage>
        <taxon>Bacteria</taxon>
        <taxon>Pseudomonadati</taxon>
        <taxon>Pseudomonadota</taxon>
        <taxon>Alphaproteobacteria</taxon>
        <taxon>Rhodobacterales</taxon>
        <taxon>Paracoccaceae</taxon>
        <taxon>Thioclava</taxon>
    </lineage>
</organism>
<dbReference type="PROSITE" id="PS51257">
    <property type="entry name" value="PROKAR_LIPOPROTEIN"/>
    <property type="match status" value="1"/>
</dbReference>
<evidence type="ECO:0000313" key="3">
    <source>
        <dbReference type="EMBL" id="KEO60372.1"/>
    </source>
</evidence>
<feature type="signal peptide" evidence="2">
    <location>
        <begin position="1"/>
        <end position="24"/>
    </location>
</feature>
<name>A0A074KFN2_9RHOB</name>